<proteinExistence type="predicted"/>
<reference evidence="1 2" key="1">
    <citation type="submission" date="2019-06" db="EMBL/GenBank/DDBJ databases">
        <authorList>
            <person name="Livingstone P."/>
            <person name="Whitworth D."/>
        </authorList>
    </citation>
    <scope>NUCLEOTIDE SEQUENCE [LARGE SCALE GENOMIC DNA]</scope>
    <source>
        <strain evidence="1 2">AM401</strain>
    </source>
</reference>
<organism evidence="1 2">
    <name type="scientific">Myxococcus llanfairpwllgwyngyllgogerychwyrndrobwllllantysiliogogogochensis</name>
    <dbReference type="NCBI Taxonomy" id="2590453"/>
    <lineage>
        <taxon>Bacteria</taxon>
        <taxon>Pseudomonadati</taxon>
        <taxon>Myxococcota</taxon>
        <taxon>Myxococcia</taxon>
        <taxon>Myxococcales</taxon>
        <taxon>Cystobacterineae</taxon>
        <taxon>Myxococcaceae</taxon>
        <taxon>Myxococcus</taxon>
    </lineage>
</organism>
<name>A0A540X9P9_9BACT</name>
<dbReference type="EMBL" id="VIFM01000001">
    <property type="protein sequence ID" value="TQF17970.1"/>
    <property type="molecule type" value="Genomic_DNA"/>
</dbReference>
<evidence type="ECO:0000313" key="1">
    <source>
        <dbReference type="EMBL" id="TQF17970.1"/>
    </source>
</evidence>
<sequence>MRKRINAMVAVSRIEELNRVESTHADGEPLSSPETFADPALLNSIVVARVFGENPTNAHASTFLPDLNRSKD</sequence>
<dbReference type="AlphaFoldDB" id="A0A540X9P9"/>
<gene>
    <name evidence="1" type="ORF">FJV41_00015</name>
</gene>
<dbReference type="Proteomes" id="UP000315369">
    <property type="component" value="Unassembled WGS sequence"/>
</dbReference>
<comment type="caution">
    <text evidence="1">The sequence shown here is derived from an EMBL/GenBank/DDBJ whole genome shotgun (WGS) entry which is preliminary data.</text>
</comment>
<evidence type="ECO:0000313" key="2">
    <source>
        <dbReference type="Proteomes" id="UP000315369"/>
    </source>
</evidence>
<accession>A0A540X9P9</accession>
<keyword evidence="2" id="KW-1185">Reference proteome</keyword>
<protein>
    <submittedName>
        <fullName evidence="1">Uncharacterized protein</fullName>
    </submittedName>
</protein>
<dbReference type="RefSeq" id="WP_141640285.1">
    <property type="nucleotide sequence ID" value="NZ_VIFM01000001.1"/>
</dbReference>